<keyword evidence="2" id="KW-1185">Reference proteome</keyword>
<dbReference type="OrthoDB" id="6240183at2"/>
<comment type="caution">
    <text evidence="1">The sequence shown here is derived from an EMBL/GenBank/DDBJ whole genome shotgun (WGS) entry which is preliminary data.</text>
</comment>
<dbReference type="PROSITE" id="PS51257">
    <property type="entry name" value="PROKAR_LIPOPROTEIN"/>
    <property type="match status" value="1"/>
</dbReference>
<reference evidence="2" key="1">
    <citation type="journal article" date="2018" name="Front. Microbiol.">
        <title>Genome-Based Analysis Reveals the Taxonomy and Diversity of the Family Idiomarinaceae.</title>
        <authorList>
            <person name="Liu Y."/>
            <person name="Lai Q."/>
            <person name="Shao Z."/>
        </authorList>
    </citation>
    <scope>NUCLEOTIDE SEQUENCE [LARGE SCALE GENOMIC DNA]</scope>
    <source>
        <strain evidence="2">R22</strain>
    </source>
</reference>
<dbReference type="RefSeq" id="WP_126782377.1">
    <property type="nucleotide sequence ID" value="NZ_PIQC01000006.1"/>
</dbReference>
<gene>
    <name evidence="1" type="ORF">CWI78_09080</name>
</gene>
<sequence>MRILFVVLLSVSTLLLTGCSSRSQHSGVALYEIDRGYVDAVNREARMGGTSKVDVYWVNPPVKKKAESNEPPL</sequence>
<evidence type="ECO:0000313" key="1">
    <source>
        <dbReference type="EMBL" id="RUO68362.1"/>
    </source>
</evidence>
<organism evidence="1 2">
    <name type="scientific">Idiomarina ramblicola</name>
    <dbReference type="NCBI Taxonomy" id="263724"/>
    <lineage>
        <taxon>Bacteria</taxon>
        <taxon>Pseudomonadati</taxon>
        <taxon>Pseudomonadota</taxon>
        <taxon>Gammaproteobacteria</taxon>
        <taxon>Alteromonadales</taxon>
        <taxon>Idiomarinaceae</taxon>
        <taxon>Idiomarina</taxon>
    </lineage>
</organism>
<dbReference type="Proteomes" id="UP000288058">
    <property type="component" value="Unassembled WGS sequence"/>
</dbReference>
<proteinExistence type="predicted"/>
<protein>
    <submittedName>
        <fullName evidence="1">Uncharacterized protein</fullName>
    </submittedName>
</protein>
<name>A0A432YYA5_9GAMM</name>
<accession>A0A432YYA5</accession>
<dbReference type="EMBL" id="PIQC01000006">
    <property type="protein sequence ID" value="RUO68362.1"/>
    <property type="molecule type" value="Genomic_DNA"/>
</dbReference>
<dbReference type="AlphaFoldDB" id="A0A432YYA5"/>
<evidence type="ECO:0000313" key="2">
    <source>
        <dbReference type="Proteomes" id="UP000288058"/>
    </source>
</evidence>